<comment type="caution">
    <text evidence="1">The sequence shown here is derived from an EMBL/GenBank/DDBJ whole genome shotgun (WGS) entry which is preliminary data.</text>
</comment>
<evidence type="ECO:0000313" key="1">
    <source>
        <dbReference type="EMBL" id="GAA3598333.1"/>
    </source>
</evidence>
<organism evidence="1 2">
    <name type="scientific">Kribbella ginsengisoli</name>
    <dbReference type="NCBI Taxonomy" id="363865"/>
    <lineage>
        <taxon>Bacteria</taxon>
        <taxon>Bacillati</taxon>
        <taxon>Actinomycetota</taxon>
        <taxon>Actinomycetes</taxon>
        <taxon>Propionibacteriales</taxon>
        <taxon>Kribbellaceae</taxon>
        <taxon>Kribbella</taxon>
    </lineage>
</organism>
<name>A0ABP6Z487_9ACTN</name>
<keyword evidence="2" id="KW-1185">Reference proteome</keyword>
<proteinExistence type="predicted"/>
<evidence type="ECO:0000313" key="2">
    <source>
        <dbReference type="Proteomes" id="UP001501222"/>
    </source>
</evidence>
<accession>A0ABP6Z487</accession>
<sequence>MTFNEILADLRSGRTVILSDWHESNTADPSQFERSTRMSQNASGDFNLISQLISHDGSGAASSPEFETLNPTELQGRIARLLGEGFQPITI</sequence>
<dbReference type="EMBL" id="BAABAA010000022">
    <property type="protein sequence ID" value="GAA3598333.1"/>
    <property type="molecule type" value="Genomic_DNA"/>
</dbReference>
<reference evidence="2" key="1">
    <citation type="journal article" date="2019" name="Int. J. Syst. Evol. Microbiol.">
        <title>The Global Catalogue of Microorganisms (GCM) 10K type strain sequencing project: providing services to taxonomists for standard genome sequencing and annotation.</title>
        <authorList>
            <consortium name="The Broad Institute Genomics Platform"/>
            <consortium name="The Broad Institute Genome Sequencing Center for Infectious Disease"/>
            <person name="Wu L."/>
            <person name="Ma J."/>
        </authorList>
    </citation>
    <scope>NUCLEOTIDE SEQUENCE [LARGE SCALE GENOMIC DNA]</scope>
    <source>
        <strain evidence="2">JCM 16928</strain>
    </source>
</reference>
<dbReference type="Proteomes" id="UP001501222">
    <property type="component" value="Unassembled WGS sequence"/>
</dbReference>
<gene>
    <name evidence="1" type="ORF">GCM10022235_82660</name>
</gene>
<protein>
    <submittedName>
        <fullName evidence="1">Uncharacterized protein</fullName>
    </submittedName>
</protein>